<evidence type="ECO:0000259" key="2">
    <source>
        <dbReference type="Pfam" id="PF05685"/>
    </source>
</evidence>
<dbReference type="CDD" id="cd06260">
    <property type="entry name" value="DUF820-like"/>
    <property type="match status" value="1"/>
</dbReference>
<protein>
    <submittedName>
        <fullName evidence="3">Uma2 family endonuclease</fullName>
    </submittedName>
</protein>
<keyword evidence="4" id="KW-1185">Reference proteome</keyword>
<dbReference type="AlphaFoldDB" id="A0AAD8EU35"/>
<dbReference type="SUPFAM" id="SSF52980">
    <property type="entry name" value="Restriction endonuclease-like"/>
    <property type="match status" value="1"/>
</dbReference>
<dbReference type="Pfam" id="PF05685">
    <property type="entry name" value="Uma2"/>
    <property type="match status" value="1"/>
</dbReference>
<proteinExistence type="predicted"/>
<dbReference type="EMBL" id="JASAOG010000449">
    <property type="protein sequence ID" value="KAK0039408.1"/>
    <property type="molecule type" value="Genomic_DNA"/>
</dbReference>
<dbReference type="InterPro" id="IPR008538">
    <property type="entry name" value="Uma2"/>
</dbReference>
<evidence type="ECO:0000256" key="1">
    <source>
        <dbReference type="SAM" id="Coils"/>
    </source>
</evidence>
<dbReference type="PANTHER" id="PTHR33352">
    <property type="entry name" value="SLR1095 PROTEIN"/>
    <property type="match status" value="1"/>
</dbReference>
<reference evidence="3" key="2">
    <citation type="submission" date="2023-04" db="EMBL/GenBank/DDBJ databases">
        <authorList>
            <person name="Bu L."/>
            <person name="Lu L."/>
            <person name="Laidemitt M.R."/>
            <person name="Zhang S.M."/>
            <person name="Mutuku M."/>
            <person name="Mkoji G."/>
            <person name="Steinauer M."/>
            <person name="Loker E.S."/>
        </authorList>
    </citation>
    <scope>NUCLEOTIDE SEQUENCE</scope>
    <source>
        <strain evidence="3">KasaAsao</strain>
        <tissue evidence="3">Whole Snail</tissue>
    </source>
</reference>
<dbReference type="Gene3D" id="3.90.1570.10">
    <property type="entry name" value="tt1808, chain A"/>
    <property type="match status" value="1"/>
</dbReference>
<comment type="caution">
    <text evidence="3">The sequence shown here is derived from an EMBL/GenBank/DDBJ whole genome shotgun (WGS) entry which is preliminary data.</text>
</comment>
<dbReference type="GO" id="GO:0006281">
    <property type="term" value="P:DNA repair"/>
    <property type="evidence" value="ECO:0007669"/>
    <property type="project" value="UniProtKB-ARBA"/>
</dbReference>
<organism evidence="3 4">
    <name type="scientific">Biomphalaria pfeifferi</name>
    <name type="common">Bloodfluke planorb</name>
    <name type="synonym">Freshwater snail</name>
    <dbReference type="NCBI Taxonomy" id="112525"/>
    <lineage>
        <taxon>Eukaryota</taxon>
        <taxon>Metazoa</taxon>
        <taxon>Spiralia</taxon>
        <taxon>Lophotrochozoa</taxon>
        <taxon>Mollusca</taxon>
        <taxon>Gastropoda</taxon>
        <taxon>Heterobranchia</taxon>
        <taxon>Euthyneura</taxon>
        <taxon>Panpulmonata</taxon>
        <taxon>Hygrophila</taxon>
        <taxon>Lymnaeoidea</taxon>
        <taxon>Planorbidae</taxon>
        <taxon>Biomphalaria</taxon>
    </lineage>
</organism>
<dbReference type="PANTHER" id="PTHR33352:SF2">
    <property type="entry name" value="SLL0995 PROTEIN"/>
    <property type="match status" value="1"/>
</dbReference>
<accession>A0AAD8EU35</accession>
<dbReference type="InterPro" id="IPR012296">
    <property type="entry name" value="Nuclease_put_TT1808"/>
</dbReference>
<keyword evidence="3" id="KW-0378">Hydrolase</keyword>
<dbReference type="Proteomes" id="UP001233172">
    <property type="component" value="Unassembled WGS sequence"/>
</dbReference>
<dbReference type="InterPro" id="IPR011335">
    <property type="entry name" value="Restrct_endonuc-II-like"/>
</dbReference>
<evidence type="ECO:0000313" key="4">
    <source>
        <dbReference type="Proteomes" id="UP001233172"/>
    </source>
</evidence>
<evidence type="ECO:0000313" key="3">
    <source>
        <dbReference type="EMBL" id="KAK0039408.1"/>
    </source>
</evidence>
<feature type="domain" description="Putative restriction endonuclease" evidence="2">
    <location>
        <begin position="4"/>
        <end position="146"/>
    </location>
</feature>
<sequence length="197" mass="23152">MGETDFHIILITNLFQTLRTFFANRNDVVVIADMMFYYEEGNPRKVIAPDVMIVKGIKKYSRRTFKVWEEKTPDIVFEISSRGTWKEDLQKKYLLYQDLGVKEYYIFDPEYDYLKDEPLIAYHLKNGSFEEVKVKRGRVFSPSLGLEIVDTGETLRLFNPETKNFLPTMEELASAAEELETENAKLRAELAKLKRRN</sequence>
<name>A0AAD8EU35_BIOPF</name>
<gene>
    <name evidence="3" type="ORF">Bpfe_031161</name>
</gene>
<feature type="coiled-coil region" evidence="1">
    <location>
        <begin position="169"/>
        <end position="196"/>
    </location>
</feature>
<keyword evidence="3" id="KW-0255">Endonuclease</keyword>
<keyword evidence="1" id="KW-0175">Coiled coil</keyword>
<reference evidence="3" key="1">
    <citation type="journal article" date="2023" name="PLoS Negl. Trop. Dis.">
        <title>A genome sequence for Biomphalaria pfeifferi, the major vector snail for the human-infecting parasite Schistosoma mansoni.</title>
        <authorList>
            <person name="Bu L."/>
            <person name="Lu L."/>
            <person name="Laidemitt M.R."/>
            <person name="Zhang S.M."/>
            <person name="Mutuku M."/>
            <person name="Mkoji G."/>
            <person name="Steinauer M."/>
            <person name="Loker E.S."/>
        </authorList>
    </citation>
    <scope>NUCLEOTIDE SEQUENCE</scope>
    <source>
        <strain evidence="3">KasaAsao</strain>
    </source>
</reference>
<dbReference type="GO" id="GO:0004519">
    <property type="term" value="F:endonuclease activity"/>
    <property type="evidence" value="ECO:0007669"/>
    <property type="project" value="UniProtKB-KW"/>
</dbReference>
<keyword evidence="3" id="KW-0540">Nuclease</keyword>